<evidence type="ECO:0000259" key="2">
    <source>
        <dbReference type="Pfam" id="PF20720"/>
    </source>
</evidence>
<sequence>MYNYHNLNDIEFEELCKDVMQRRLSANLRLFSRGRDGGIDLTDNTHSHNIVVQVKHYIRSSYANLKTALKNEVEKVNNWRPKQYYICCGKELTAANIREIYEMFSEFMMTDHNIVTLKEIDEFLQNTENADIVRKHYKLWLYSSNILGEIYNQNVFIDCETLLSDINEDCKSFVPTHIYEVCMEHLINHGTLMLTGGPGVGKTLTSKMLVLYFATQGYRIRYTTNGDITNIKNSLSHDKEQKEVVLLDDCLGQHYFKMKQSQEDELLSLIKYTKLFTNKKLILNSRITIFNEAKERSYEFNNIFEQKKLVNYIINMDEITPLEKAKILYNHLKLKNIPEDYYSAIIENKNYLKIVQHKNYTPRIIEHVTFEHNYSRVLPKLFFNFIIDNLTNPHDVWKNEFEQRLQSIDRAFLTTLYSLTDTYIRHDILKKCFLKRLSTMNNIDSTVDQWSLVLARLNQSIINIVDLKGKQLIGVINPSVNDYLKLVFTNNLLELNTIRDSICNALQFERCYSKEELPNIYYQLIIDETIHEIDFADIHQKNYFITSQIFEHHIKNINYTPIIFDYLSNSYYYNYSHGNWLTHFEVLSASLSDEFYHFYSIDQFIHSKDSISNLLDGVDLDELVMTINLLNEFFEAQETGPPWFEQICKEKLDESILNYIEGINTSDYCGNYDMGELIREHTKSYWYKGDVDEDVDKSSVVSDLEKKIISDIEEEVQEKLSSLEVRFQQLLHTPTDFYIDTTDIENAVDSYLRDSYQESYHNNSSDQSLIAEIEAIFER</sequence>
<organism evidence="3 4">
    <name type="scientific">Paenibacillus lentus</name>
    <dbReference type="NCBI Taxonomy" id="1338368"/>
    <lineage>
        <taxon>Bacteria</taxon>
        <taxon>Bacillati</taxon>
        <taxon>Bacillota</taxon>
        <taxon>Bacilli</taxon>
        <taxon>Bacillales</taxon>
        <taxon>Paenibacillaceae</taxon>
        <taxon>Paenibacillus</taxon>
    </lineage>
</organism>
<dbReference type="EMBL" id="CP034248">
    <property type="protein sequence ID" value="AZK44940.1"/>
    <property type="molecule type" value="Genomic_DNA"/>
</dbReference>
<dbReference type="RefSeq" id="WP_125081076.1">
    <property type="nucleotide sequence ID" value="NZ_CP034248.1"/>
</dbReference>
<dbReference type="Gene3D" id="3.40.1350.10">
    <property type="match status" value="1"/>
</dbReference>
<dbReference type="InterPro" id="IPR027417">
    <property type="entry name" value="P-loop_NTPase"/>
</dbReference>
<dbReference type="Pfam" id="PF20720">
    <property type="entry name" value="nSTAND3"/>
    <property type="match status" value="1"/>
</dbReference>
<dbReference type="InterPro" id="IPR007560">
    <property type="entry name" value="Restrct_endonuc_IV_Mrr"/>
</dbReference>
<dbReference type="GO" id="GO:0009307">
    <property type="term" value="P:DNA restriction-modification system"/>
    <property type="evidence" value="ECO:0007669"/>
    <property type="project" value="InterPro"/>
</dbReference>
<reference evidence="3 4" key="1">
    <citation type="submission" date="2018-11" db="EMBL/GenBank/DDBJ databases">
        <title>Genome sequencing of Paenibacillus lentus DSM25539(T).</title>
        <authorList>
            <person name="Kook J.-K."/>
            <person name="Park S.-N."/>
            <person name="Lim Y.K."/>
        </authorList>
    </citation>
    <scope>NUCLEOTIDE SEQUENCE [LARGE SCALE GENOMIC DNA]</scope>
    <source>
        <strain evidence="3 4">DSM 25539</strain>
    </source>
</reference>
<dbReference type="InterPro" id="IPR049050">
    <property type="entry name" value="nSTAND3"/>
</dbReference>
<proteinExistence type="predicted"/>
<accession>A0A3S8RPQ7</accession>
<name>A0A3S8RPQ7_9BACL</name>
<dbReference type="Gene3D" id="3.40.50.300">
    <property type="entry name" value="P-loop containing nucleotide triphosphate hydrolases"/>
    <property type="match status" value="1"/>
</dbReference>
<dbReference type="KEGG" id="plen:EIM92_00975"/>
<evidence type="ECO:0000259" key="1">
    <source>
        <dbReference type="Pfam" id="PF04471"/>
    </source>
</evidence>
<dbReference type="SUPFAM" id="SSF52540">
    <property type="entry name" value="P-loop containing nucleoside triphosphate hydrolases"/>
    <property type="match status" value="1"/>
</dbReference>
<dbReference type="GO" id="GO:0003677">
    <property type="term" value="F:DNA binding"/>
    <property type="evidence" value="ECO:0007669"/>
    <property type="project" value="InterPro"/>
</dbReference>
<dbReference type="Pfam" id="PF04471">
    <property type="entry name" value="Mrr_cat"/>
    <property type="match status" value="1"/>
</dbReference>
<dbReference type="AlphaFoldDB" id="A0A3S8RPQ7"/>
<protein>
    <submittedName>
        <fullName evidence="3">Uncharacterized protein</fullName>
    </submittedName>
</protein>
<dbReference type="GO" id="GO:0004519">
    <property type="term" value="F:endonuclease activity"/>
    <property type="evidence" value="ECO:0007669"/>
    <property type="project" value="InterPro"/>
</dbReference>
<dbReference type="InterPro" id="IPR011856">
    <property type="entry name" value="tRNA_endonuc-like_dom_sf"/>
</dbReference>
<feature type="domain" description="Novel STAND NTPase 3" evidence="2">
    <location>
        <begin position="173"/>
        <end position="333"/>
    </location>
</feature>
<dbReference type="Proteomes" id="UP000273145">
    <property type="component" value="Chromosome"/>
</dbReference>
<dbReference type="OrthoDB" id="9806903at2"/>
<evidence type="ECO:0000313" key="3">
    <source>
        <dbReference type="EMBL" id="AZK44940.1"/>
    </source>
</evidence>
<gene>
    <name evidence="3" type="ORF">EIM92_00975</name>
</gene>
<feature type="domain" description="Restriction endonuclease type IV Mrr" evidence="1">
    <location>
        <begin position="7"/>
        <end position="60"/>
    </location>
</feature>
<keyword evidence="4" id="KW-1185">Reference proteome</keyword>
<evidence type="ECO:0000313" key="4">
    <source>
        <dbReference type="Proteomes" id="UP000273145"/>
    </source>
</evidence>